<gene>
    <name evidence="2" type="ORF">AB675_8582</name>
</gene>
<feature type="region of interest" description="Disordered" evidence="1">
    <location>
        <begin position="319"/>
        <end position="734"/>
    </location>
</feature>
<dbReference type="AlphaFoldDB" id="A0A0N1P1X3"/>
<evidence type="ECO:0000256" key="1">
    <source>
        <dbReference type="SAM" id="MobiDB-lite"/>
    </source>
</evidence>
<evidence type="ECO:0000313" key="3">
    <source>
        <dbReference type="Proteomes" id="UP000038010"/>
    </source>
</evidence>
<feature type="compositionally biased region" description="Polar residues" evidence="1">
    <location>
        <begin position="395"/>
        <end position="411"/>
    </location>
</feature>
<proteinExistence type="predicted"/>
<feature type="compositionally biased region" description="Low complexity" evidence="1">
    <location>
        <begin position="429"/>
        <end position="442"/>
    </location>
</feature>
<dbReference type="GO" id="GO:0005634">
    <property type="term" value="C:nucleus"/>
    <property type="evidence" value="ECO:0007669"/>
    <property type="project" value="TreeGrafter"/>
</dbReference>
<feature type="compositionally biased region" description="Basic and acidic residues" evidence="1">
    <location>
        <begin position="722"/>
        <end position="733"/>
    </location>
</feature>
<feature type="compositionally biased region" description="Low complexity" evidence="1">
    <location>
        <begin position="17"/>
        <end position="34"/>
    </location>
</feature>
<feature type="compositionally biased region" description="Polar residues" evidence="1">
    <location>
        <begin position="512"/>
        <end position="576"/>
    </location>
</feature>
<keyword evidence="3" id="KW-1185">Reference proteome</keyword>
<feature type="compositionally biased region" description="Polar residues" evidence="1">
    <location>
        <begin position="338"/>
        <end position="374"/>
    </location>
</feature>
<dbReference type="STRING" id="1664694.A0A0N1P1X3"/>
<dbReference type="GeneID" id="28740919"/>
<feature type="compositionally biased region" description="Polar residues" evidence="1">
    <location>
        <begin position="692"/>
        <end position="721"/>
    </location>
</feature>
<feature type="compositionally biased region" description="Low complexity" evidence="1">
    <location>
        <begin position="615"/>
        <end position="627"/>
    </location>
</feature>
<feature type="compositionally biased region" description="Polar residues" evidence="1">
    <location>
        <begin position="482"/>
        <end position="505"/>
    </location>
</feature>
<dbReference type="PANTHER" id="PTHR21099:SF2">
    <property type="entry name" value="SI:CH211-113E8.11"/>
    <property type="match status" value="1"/>
</dbReference>
<comment type="caution">
    <text evidence="2">The sequence shown here is derived from an EMBL/GenBank/DDBJ whole genome shotgun (WGS) entry which is preliminary data.</text>
</comment>
<accession>A0A0N1P1X3</accession>
<sequence length="817" mass="86897">MPVPPKPAMKRPMGRVAPKQQKATPPAKQPKAAPVPEEQKEVLVPKPMIMFSSCPHKFEQPSGPAPHNPNTKFNEEEHVFNQPSLCWDCDVHVYNNRQELLMRTVQEFDSERDRNEYLLIHKARIQADLRLQRDTEILLSWGEYIQTWLNSTRVNNGQREILSIDLQRDMSGVSAKLVWKVEGADEVPPPPAPPKPVVKDISTITRDVPVDLDGNKARPKWIFSAYAPTKTAPASLMTDNEFSTEEIRLRYYLAASTGQGTSADQEAMQMFTKIEQDYQNILNNVSDVSKFMDEAEKKRPNRLDLSDVSIFDGRKSREEVTRTFGGSQGNSFGADPSPFSTGATNSTGGFGQNQNTNSNPFSKPATSTFGQPTGPSAFGQPSFGQSGFGGSNSAPSFGQAATPSFGQSSTPAFGATAFGKPSLGGNSAPSFGTPSFGSTGFGQAQAEKKNPFAASSASSGFGQSTSAFGQTAQATPAFGAPSQPTSGLGQAAQPTTAFGQPSQPVSGFGQAPQPTTAFGQPSQPTSGFGQASQTTPAFGQASQSDSIFGQKQQPPNPFGQNTQSANPFGQQGQPSNAFGKPAGFGQSSQPASPFGQPAKPSSGFGTAFGQPAQPAASPFGGTTASTGFGQGGSGFGASTTPGQTSSAKVTHEPPANPFGRPSSSSGPAGDATLDTLNPPNPLTGKPSAPLHVTQSLPPRPPQTDSSGRLSSYRGQRATYESQPDKSIDGKAVRQEPILAYTRPDTRQPEKIWHPKAGNDPALIALSAELKKFDIQAKEEDYTETVVDEYRHLYETGGFRDGKLPLVPPMRAWVAYDF</sequence>
<dbReference type="OrthoDB" id="20729at2759"/>
<organism evidence="2 3">
    <name type="scientific">Cyphellophora attinorum</name>
    <dbReference type="NCBI Taxonomy" id="1664694"/>
    <lineage>
        <taxon>Eukaryota</taxon>
        <taxon>Fungi</taxon>
        <taxon>Dikarya</taxon>
        <taxon>Ascomycota</taxon>
        <taxon>Pezizomycotina</taxon>
        <taxon>Eurotiomycetes</taxon>
        <taxon>Chaetothyriomycetidae</taxon>
        <taxon>Chaetothyriales</taxon>
        <taxon>Cyphellophoraceae</taxon>
        <taxon>Cyphellophora</taxon>
    </lineage>
</organism>
<dbReference type="PANTHER" id="PTHR21099">
    <property type="entry name" value="RAD201"/>
    <property type="match status" value="1"/>
</dbReference>
<protein>
    <submittedName>
        <fullName evidence="2">Nuclear pore complex protein NUP98A</fullName>
    </submittedName>
</protein>
<name>A0A0N1P1X3_9EURO</name>
<dbReference type="CDD" id="cd23954">
    <property type="entry name" value="AMO1_CTD"/>
    <property type="match status" value="1"/>
</dbReference>
<dbReference type="Proteomes" id="UP000038010">
    <property type="component" value="Unassembled WGS sequence"/>
</dbReference>
<evidence type="ECO:0000313" key="2">
    <source>
        <dbReference type="EMBL" id="KPI44496.1"/>
    </source>
</evidence>
<dbReference type="RefSeq" id="XP_018004459.1">
    <property type="nucleotide sequence ID" value="XM_018149039.1"/>
</dbReference>
<feature type="compositionally biased region" description="Low complexity" evidence="1">
    <location>
        <begin position="376"/>
        <end position="385"/>
    </location>
</feature>
<feature type="compositionally biased region" description="Low complexity" evidence="1">
    <location>
        <begin position="452"/>
        <end position="470"/>
    </location>
</feature>
<dbReference type="EMBL" id="LFJN01000003">
    <property type="protein sequence ID" value="KPI44496.1"/>
    <property type="molecule type" value="Genomic_DNA"/>
</dbReference>
<reference evidence="2 3" key="1">
    <citation type="submission" date="2015-06" db="EMBL/GenBank/DDBJ databases">
        <title>Draft genome of the ant-associated black yeast Phialophora attae CBS 131958.</title>
        <authorList>
            <person name="Moreno L.F."/>
            <person name="Stielow B.J."/>
            <person name="de Hoog S."/>
            <person name="Vicente V.A."/>
            <person name="Weiss V.A."/>
            <person name="de Vries M."/>
            <person name="Cruz L.M."/>
            <person name="Souza E.M."/>
        </authorList>
    </citation>
    <scope>NUCLEOTIDE SEQUENCE [LARGE SCALE GENOMIC DNA]</scope>
    <source>
        <strain evidence="2 3">CBS 131958</strain>
    </source>
</reference>
<dbReference type="VEuPathDB" id="FungiDB:AB675_8582"/>
<feature type="region of interest" description="Disordered" evidence="1">
    <location>
        <begin position="1"/>
        <end position="40"/>
    </location>
</feature>